<dbReference type="EMBL" id="CR860354">
    <property type="protein sequence ID" value="CAH92486.1"/>
    <property type="molecule type" value="Transcribed_RNA"/>
</dbReference>
<evidence type="ECO:0000256" key="1">
    <source>
        <dbReference type="SAM" id="MobiDB-lite"/>
    </source>
</evidence>
<proteinExistence type="predicted"/>
<organism evidence="2">
    <name type="scientific">Pongo abelii</name>
    <name type="common">Sumatran orangutan</name>
    <name type="synonym">Pongo pygmaeus abelii</name>
    <dbReference type="NCBI Taxonomy" id="9601"/>
    <lineage>
        <taxon>Eukaryota</taxon>
        <taxon>Metazoa</taxon>
        <taxon>Chordata</taxon>
        <taxon>Craniata</taxon>
        <taxon>Vertebrata</taxon>
        <taxon>Euteleostomi</taxon>
        <taxon>Mammalia</taxon>
        <taxon>Eutheria</taxon>
        <taxon>Euarchontoglires</taxon>
        <taxon>Primates</taxon>
        <taxon>Haplorrhini</taxon>
        <taxon>Catarrhini</taxon>
        <taxon>Hominidae</taxon>
        <taxon>Pongo</taxon>
    </lineage>
</organism>
<name>Q5R6X4_PONAB</name>
<reference evidence="2" key="1">
    <citation type="submission" date="2004-11" db="EMBL/GenBank/DDBJ databases">
        <authorList>
            <consortium name="The German cDNA Consortium"/>
            <person name="Ansorge W."/>
            <person name="Krieger S."/>
            <person name="Regiert T."/>
            <person name="Rittmueller C."/>
            <person name="Schwager B."/>
            <person name="Mewes H.W."/>
            <person name="Weil B."/>
            <person name="Amid C."/>
            <person name="Osanger A."/>
            <person name="Fobo G."/>
            <person name="Han M."/>
            <person name="Wiemann S."/>
        </authorList>
    </citation>
    <scope>NUCLEOTIDE SEQUENCE</scope>
    <source>
        <tissue evidence="2">Cortex</tissue>
    </source>
</reference>
<protein>
    <submittedName>
        <fullName evidence="2">Uncharacterized protein DKFZp459O0113</fullName>
    </submittedName>
</protein>
<dbReference type="AlphaFoldDB" id="Q5R6X4"/>
<feature type="compositionally biased region" description="Polar residues" evidence="1">
    <location>
        <begin position="1"/>
        <end position="12"/>
    </location>
</feature>
<feature type="non-terminal residue" evidence="2">
    <location>
        <position position="1"/>
    </location>
</feature>
<sequence length="43" mass="4770">LSHSHTAKTMTTIPRKGSSHLLGSLHTCKLKLQEDQRQQGESV</sequence>
<feature type="region of interest" description="Disordered" evidence="1">
    <location>
        <begin position="1"/>
        <end position="22"/>
    </location>
</feature>
<evidence type="ECO:0000313" key="2">
    <source>
        <dbReference type="EMBL" id="CAH92486.1"/>
    </source>
</evidence>
<accession>Q5R6X4</accession>
<gene>
    <name evidence="2" type="primary">DKFZp459O0113</name>
</gene>